<evidence type="ECO:0000256" key="2">
    <source>
        <dbReference type="ARBA" id="ARBA00022801"/>
    </source>
</evidence>
<dbReference type="Gene3D" id="3.40.50.1820">
    <property type="entry name" value="alpha/beta hydrolase"/>
    <property type="match status" value="1"/>
</dbReference>
<dbReference type="InterPro" id="IPR050300">
    <property type="entry name" value="GDXG_lipolytic_enzyme"/>
</dbReference>
<reference evidence="5" key="1">
    <citation type="submission" date="2019-11" db="EMBL/GenBank/DDBJ databases">
        <authorList>
            <person name="Li J."/>
        </authorList>
    </citation>
    <scope>NUCLEOTIDE SEQUENCE</scope>
    <source>
        <strain evidence="5">B6B</strain>
    </source>
</reference>
<keyword evidence="6" id="KW-1185">Reference proteome</keyword>
<protein>
    <submittedName>
        <fullName evidence="5">Alpha/beta hydrolase fold domain-containing protein</fullName>
    </submittedName>
</protein>
<dbReference type="InterPro" id="IPR013094">
    <property type="entry name" value="AB_hydrolase_3"/>
</dbReference>
<dbReference type="EMBL" id="WJNG01000001">
    <property type="protein sequence ID" value="MRH41158.1"/>
    <property type="molecule type" value="Genomic_DNA"/>
</dbReference>
<dbReference type="FunFam" id="3.40.50.1820:FF:000089">
    <property type="entry name" value="Alpha/beta hydrolase"/>
    <property type="match status" value="1"/>
</dbReference>
<comment type="similarity">
    <text evidence="1">Belongs to the 'GDXG' lipolytic enzyme family.</text>
</comment>
<name>A0A6A8D6F5_9BACI</name>
<evidence type="ECO:0000256" key="3">
    <source>
        <dbReference type="SAM" id="MobiDB-lite"/>
    </source>
</evidence>
<dbReference type="AlphaFoldDB" id="A0A6A8D6F5"/>
<proteinExistence type="inferred from homology"/>
<dbReference type="GO" id="GO:0016787">
    <property type="term" value="F:hydrolase activity"/>
    <property type="evidence" value="ECO:0007669"/>
    <property type="project" value="UniProtKB-KW"/>
</dbReference>
<gene>
    <name evidence="5" type="ORF">GH741_00530</name>
</gene>
<dbReference type="Pfam" id="PF07859">
    <property type="entry name" value="Abhydrolase_3"/>
    <property type="match status" value="1"/>
</dbReference>
<accession>A0A6A8D6F5</accession>
<dbReference type="Proteomes" id="UP000799092">
    <property type="component" value="Unassembled WGS sequence"/>
</dbReference>
<evidence type="ECO:0000259" key="4">
    <source>
        <dbReference type="Pfam" id="PF07859"/>
    </source>
</evidence>
<sequence>MTLDPQAKLVLDQIKKANNPPKSELSPEKARKIAGTNHPLEKPEVGRVEDRTIPGPDGEIPVRIYTPHGQGPFPALIYFHGGGWVLGDLNSSDTSCRLLTNGVNCVVISVDYRLAPEHKFPAAVNDAYATTRWVADNASSIEVNPNCLAVGGDSAGGNLAAVVAMMARDKAGPILSYQLLIYPIVNYNFDSNSYHENATGYMLTRDSMIWYWNHYLHNKDEGNHPYASPLQADDLNSLPPTLVITAEYDPLRDEGEAYAKRLKEAGVPVVFTRYKGMIHGFFTMTETIDKAKEATQQAVTALKKAFSK</sequence>
<feature type="domain" description="Alpha/beta hydrolase fold-3" evidence="4">
    <location>
        <begin position="76"/>
        <end position="282"/>
    </location>
</feature>
<comment type="caution">
    <text evidence="5">The sequence shown here is derived from an EMBL/GenBank/DDBJ whole genome shotgun (WGS) entry which is preliminary data.</text>
</comment>
<dbReference type="OrthoDB" id="9815425at2"/>
<feature type="region of interest" description="Disordered" evidence="3">
    <location>
        <begin position="13"/>
        <end position="37"/>
    </location>
</feature>
<evidence type="ECO:0000256" key="1">
    <source>
        <dbReference type="ARBA" id="ARBA00010515"/>
    </source>
</evidence>
<dbReference type="PANTHER" id="PTHR48081:SF8">
    <property type="entry name" value="ALPHA_BETA HYDROLASE FOLD-3 DOMAIN-CONTAINING PROTEIN-RELATED"/>
    <property type="match status" value="1"/>
</dbReference>
<dbReference type="PANTHER" id="PTHR48081">
    <property type="entry name" value="AB HYDROLASE SUPERFAMILY PROTEIN C4A8.06C"/>
    <property type="match status" value="1"/>
</dbReference>
<dbReference type="InterPro" id="IPR029058">
    <property type="entry name" value="AB_hydrolase_fold"/>
</dbReference>
<organism evidence="5 6">
    <name type="scientific">Aquibacillus halophilus</name>
    <dbReference type="NCBI Taxonomy" id="930132"/>
    <lineage>
        <taxon>Bacteria</taxon>
        <taxon>Bacillati</taxon>
        <taxon>Bacillota</taxon>
        <taxon>Bacilli</taxon>
        <taxon>Bacillales</taxon>
        <taxon>Bacillaceae</taxon>
        <taxon>Aquibacillus</taxon>
    </lineage>
</organism>
<keyword evidence="2 5" id="KW-0378">Hydrolase</keyword>
<evidence type="ECO:0000313" key="6">
    <source>
        <dbReference type="Proteomes" id="UP000799092"/>
    </source>
</evidence>
<dbReference type="SUPFAM" id="SSF53474">
    <property type="entry name" value="alpha/beta-Hydrolases"/>
    <property type="match status" value="1"/>
</dbReference>
<dbReference type="RefSeq" id="WP_153734825.1">
    <property type="nucleotide sequence ID" value="NZ_WJNG01000001.1"/>
</dbReference>
<evidence type="ECO:0000313" key="5">
    <source>
        <dbReference type="EMBL" id="MRH41158.1"/>
    </source>
</evidence>